<dbReference type="Gene3D" id="3.90.180.10">
    <property type="entry name" value="Medium-chain alcohol dehydrogenases, catalytic domain"/>
    <property type="match status" value="1"/>
</dbReference>
<dbReference type="InterPro" id="IPR052733">
    <property type="entry name" value="Chloroplast_QOR"/>
</dbReference>
<protein>
    <submittedName>
        <fullName evidence="4">Zinc-binding dehydrogenase</fullName>
    </submittedName>
</protein>
<dbReference type="Gene3D" id="1.10.357.10">
    <property type="entry name" value="Tetracycline Repressor, domain 2"/>
    <property type="match status" value="1"/>
</dbReference>
<dbReference type="InterPro" id="IPR013154">
    <property type="entry name" value="ADH-like_N"/>
</dbReference>
<dbReference type="Pfam" id="PF08240">
    <property type="entry name" value="ADH_N"/>
    <property type="match status" value="1"/>
</dbReference>
<dbReference type="SUPFAM" id="SSF51735">
    <property type="entry name" value="NAD(P)-binding Rossmann-fold domains"/>
    <property type="match status" value="1"/>
</dbReference>
<dbReference type="Pfam" id="PF13602">
    <property type="entry name" value="ADH_zinc_N_2"/>
    <property type="match status" value="1"/>
</dbReference>
<dbReference type="EMBL" id="CP109441">
    <property type="protein sequence ID" value="WUV44841.1"/>
    <property type="molecule type" value="Genomic_DNA"/>
</dbReference>
<dbReference type="SMART" id="SM00829">
    <property type="entry name" value="PKS_ER"/>
    <property type="match status" value="1"/>
</dbReference>
<evidence type="ECO:0000256" key="1">
    <source>
        <dbReference type="ARBA" id="ARBA00023125"/>
    </source>
</evidence>
<keyword evidence="5" id="KW-1185">Reference proteome</keyword>
<sequence>MGLQRGVGSRGSQARTQIVRAAGALMREQGYAAVTFRSTATESGVTPGLVQYYFPSLDELFIAVLTRWTDRAVARLARAAETDRPLRAVWAYANDPTGTKLLLEFMALANHRKAIGPVIGEGGERVRQTLRATLDHAVRRYHVAGHDIPPAAAAFLMSAIPRMLHLEEMFGTHTGHAETVELIENLLDELEPRATTMKAIRQNSFGGPEVLETVDLPRPVPRTGEVLLRMAATAINPVDWKLRTGAVTHLGPPPFTLGFDISGTVIEAGPGVIEFEPGDEVFGMIFGRTGTYCEYVVARADSLATKPPRLDHPHAAALPTAGLTAWQALELAQLRGGERILVHAAAGGVGHLAVQLAALRGAQVLGTARAVNHDFLYSLGAHTLIDYTTTDFTTAIDPVDVVLDLVGGGYGTRSLNVLRPGGRYLTAQDSDAADDPRCRRVTGRPSATDLAMIAELADDGRLRVHIDRIMSLTDVRAAHHLAESGRTRGKLVLTPWS</sequence>
<evidence type="ECO:0000313" key="4">
    <source>
        <dbReference type="EMBL" id="WUV44841.1"/>
    </source>
</evidence>
<dbReference type="Gene3D" id="3.40.50.720">
    <property type="entry name" value="NAD(P)-binding Rossmann-like Domain"/>
    <property type="match status" value="1"/>
</dbReference>
<dbReference type="PANTHER" id="PTHR44013">
    <property type="entry name" value="ZINC-TYPE ALCOHOL DEHYDROGENASE-LIKE PROTEIN C16A3.02C"/>
    <property type="match status" value="1"/>
</dbReference>
<dbReference type="Proteomes" id="UP001432062">
    <property type="component" value="Chromosome"/>
</dbReference>
<organism evidence="4 5">
    <name type="scientific">Nocardia vinacea</name>
    <dbReference type="NCBI Taxonomy" id="96468"/>
    <lineage>
        <taxon>Bacteria</taxon>
        <taxon>Bacillati</taxon>
        <taxon>Actinomycetota</taxon>
        <taxon>Actinomycetes</taxon>
        <taxon>Mycobacteriales</taxon>
        <taxon>Nocardiaceae</taxon>
        <taxon>Nocardia</taxon>
    </lineage>
</organism>
<dbReference type="Pfam" id="PF00440">
    <property type="entry name" value="TetR_N"/>
    <property type="match status" value="1"/>
</dbReference>
<feature type="DNA-binding region" description="H-T-H motif" evidence="2">
    <location>
        <begin position="35"/>
        <end position="54"/>
    </location>
</feature>
<dbReference type="InterPro" id="IPR036291">
    <property type="entry name" value="NAD(P)-bd_dom_sf"/>
</dbReference>
<dbReference type="InterPro" id="IPR009057">
    <property type="entry name" value="Homeodomain-like_sf"/>
</dbReference>
<gene>
    <name evidence="4" type="ORF">OG563_37795</name>
</gene>
<feature type="domain" description="HTH tetR-type" evidence="3">
    <location>
        <begin position="12"/>
        <end position="72"/>
    </location>
</feature>
<dbReference type="InterPro" id="IPR011032">
    <property type="entry name" value="GroES-like_sf"/>
</dbReference>
<evidence type="ECO:0000313" key="5">
    <source>
        <dbReference type="Proteomes" id="UP001432062"/>
    </source>
</evidence>
<name>A0ABZ1YSG0_9NOCA</name>
<dbReference type="CDD" id="cd05289">
    <property type="entry name" value="MDR_like_2"/>
    <property type="match status" value="1"/>
</dbReference>
<dbReference type="InterPro" id="IPR020843">
    <property type="entry name" value="ER"/>
</dbReference>
<evidence type="ECO:0000256" key="2">
    <source>
        <dbReference type="PROSITE-ProRule" id="PRU00335"/>
    </source>
</evidence>
<evidence type="ECO:0000259" key="3">
    <source>
        <dbReference type="PROSITE" id="PS50977"/>
    </source>
</evidence>
<dbReference type="InterPro" id="IPR001647">
    <property type="entry name" value="HTH_TetR"/>
</dbReference>
<dbReference type="SUPFAM" id="SSF46689">
    <property type="entry name" value="Homeodomain-like"/>
    <property type="match status" value="1"/>
</dbReference>
<dbReference type="PROSITE" id="PS50977">
    <property type="entry name" value="HTH_TETR_2"/>
    <property type="match status" value="1"/>
</dbReference>
<dbReference type="SUPFAM" id="SSF50129">
    <property type="entry name" value="GroES-like"/>
    <property type="match status" value="1"/>
</dbReference>
<accession>A0ABZ1YSG0</accession>
<reference evidence="4" key="1">
    <citation type="submission" date="2022-10" db="EMBL/GenBank/DDBJ databases">
        <title>The complete genomes of actinobacterial strains from the NBC collection.</title>
        <authorList>
            <person name="Joergensen T.S."/>
            <person name="Alvarez Arevalo M."/>
            <person name="Sterndorff E.B."/>
            <person name="Faurdal D."/>
            <person name="Vuksanovic O."/>
            <person name="Mourched A.-S."/>
            <person name="Charusanti P."/>
            <person name="Shaw S."/>
            <person name="Blin K."/>
            <person name="Weber T."/>
        </authorList>
    </citation>
    <scope>NUCLEOTIDE SEQUENCE</scope>
    <source>
        <strain evidence="4">NBC_01482</strain>
    </source>
</reference>
<keyword evidence="1 2" id="KW-0238">DNA-binding</keyword>
<dbReference type="PANTHER" id="PTHR44013:SF1">
    <property type="entry name" value="ZINC-TYPE ALCOHOL DEHYDROGENASE-LIKE PROTEIN C16A3.02C"/>
    <property type="match status" value="1"/>
</dbReference>
<dbReference type="RefSeq" id="WP_327098950.1">
    <property type="nucleotide sequence ID" value="NZ_CP109149.1"/>
</dbReference>
<proteinExistence type="predicted"/>